<feature type="modified residue" description="4-aspartylphosphate" evidence="9">
    <location>
        <position position="827"/>
    </location>
</feature>
<feature type="domain" description="PAS" evidence="12">
    <location>
        <begin position="262"/>
        <end position="310"/>
    </location>
</feature>
<dbReference type="PANTHER" id="PTHR43065:SF42">
    <property type="entry name" value="TWO-COMPONENT SENSOR PPRA"/>
    <property type="match status" value="1"/>
</dbReference>
<evidence type="ECO:0000259" key="11">
    <source>
        <dbReference type="PROSITE" id="PS50110"/>
    </source>
</evidence>
<evidence type="ECO:0000256" key="5">
    <source>
        <dbReference type="ARBA" id="ARBA00022741"/>
    </source>
</evidence>
<comment type="catalytic activity">
    <reaction evidence="1">
        <text>ATP + protein L-histidine = ADP + protein N-phospho-L-histidine.</text>
        <dbReference type="EC" id="2.7.13.3"/>
    </reaction>
</comment>
<feature type="domain" description="Histidine kinase" evidence="10">
    <location>
        <begin position="534"/>
        <end position="753"/>
    </location>
</feature>
<dbReference type="InterPro" id="IPR000700">
    <property type="entry name" value="PAS-assoc_C"/>
</dbReference>
<evidence type="ECO:0000256" key="8">
    <source>
        <dbReference type="ARBA" id="ARBA00023012"/>
    </source>
</evidence>
<evidence type="ECO:0000256" key="3">
    <source>
        <dbReference type="ARBA" id="ARBA00022553"/>
    </source>
</evidence>
<protein>
    <recommendedName>
        <fullName evidence="2">histidine kinase</fullName>
        <ecNumber evidence="2">2.7.13.3</ecNumber>
    </recommendedName>
</protein>
<dbReference type="NCBIfam" id="TIGR00229">
    <property type="entry name" value="sensory_box"/>
    <property type="match status" value="3"/>
</dbReference>
<dbReference type="GO" id="GO:0006355">
    <property type="term" value="P:regulation of DNA-templated transcription"/>
    <property type="evidence" value="ECO:0007669"/>
    <property type="project" value="InterPro"/>
</dbReference>
<dbReference type="InterPro" id="IPR036097">
    <property type="entry name" value="HisK_dim/P_sf"/>
</dbReference>
<keyword evidence="8" id="KW-0902">Two-component regulatory system</keyword>
<dbReference type="SUPFAM" id="SSF47384">
    <property type="entry name" value="Homodimeric domain of signal transducing histidine kinase"/>
    <property type="match status" value="1"/>
</dbReference>
<dbReference type="InterPro" id="IPR036890">
    <property type="entry name" value="HATPase_C_sf"/>
</dbReference>
<evidence type="ECO:0000256" key="2">
    <source>
        <dbReference type="ARBA" id="ARBA00012438"/>
    </source>
</evidence>
<dbReference type="Pfam" id="PF00512">
    <property type="entry name" value="HisKA"/>
    <property type="match status" value="1"/>
</dbReference>
<dbReference type="Gene3D" id="1.10.287.130">
    <property type="match status" value="1"/>
</dbReference>
<dbReference type="PROSITE" id="PS50110">
    <property type="entry name" value="RESPONSE_REGULATORY"/>
    <property type="match status" value="1"/>
</dbReference>
<dbReference type="PROSITE" id="PS50109">
    <property type="entry name" value="HIS_KIN"/>
    <property type="match status" value="1"/>
</dbReference>
<dbReference type="PROSITE" id="PS50112">
    <property type="entry name" value="PAS"/>
    <property type="match status" value="2"/>
</dbReference>
<dbReference type="SUPFAM" id="SSF55785">
    <property type="entry name" value="PYP-like sensor domain (PAS domain)"/>
    <property type="match status" value="3"/>
</dbReference>
<keyword evidence="7" id="KW-0067">ATP-binding</keyword>
<evidence type="ECO:0000313" key="15">
    <source>
        <dbReference type="Proteomes" id="UP001302494"/>
    </source>
</evidence>
<dbReference type="EMBL" id="CP116968">
    <property type="protein sequence ID" value="WNM61952.1"/>
    <property type="molecule type" value="Genomic_DNA"/>
</dbReference>
<dbReference type="InterPro" id="IPR035965">
    <property type="entry name" value="PAS-like_dom_sf"/>
</dbReference>
<dbReference type="InterPro" id="IPR000014">
    <property type="entry name" value="PAS"/>
</dbReference>
<dbReference type="KEGG" id="nneo:PQG83_19755"/>
<dbReference type="PANTHER" id="PTHR43065">
    <property type="entry name" value="SENSOR HISTIDINE KINASE"/>
    <property type="match status" value="1"/>
</dbReference>
<evidence type="ECO:0000256" key="9">
    <source>
        <dbReference type="PROSITE-ProRule" id="PRU00169"/>
    </source>
</evidence>
<evidence type="ECO:0000256" key="4">
    <source>
        <dbReference type="ARBA" id="ARBA00022679"/>
    </source>
</evidence>
<evidence type="ECO:0000256" key="1">
    <source>
        <dbReference type="ARBA" id="ARBA00000085"/>
    </source>
</evidence>
<dbReference type="AlphaFoldDB" id="A0AA96GJ75"/>
<dbReference type="CDD" id="cd00156">
    <property type="entry name" value="REC"/>
    <property type="match status" value="1"/>
</dbReference>
<evidence type="ECO:0000259" key="10">
    <source>
        <dbReference type="PROSITE" id="PS50109"/>
    </source>
</evidence>
<dbReference type="Proteomes" id="UP001302494">
    <property type="component" value="Chromosome"/>
</dbReference>
<dbReference type="GO" id="GO:0000155">
    <property type="term" value="F:phosphorelay sensor kinase activity"/>
    <property type="evidence" value="ECO:0007669"/>
    <property type="project" value="InterPro"/>
</dbReference>
<dbReference type="InterPro" id="IPR003661">
    <property type="entry name" value="HisK_dim/P_dom"/>
</dbReference>
<keyword evidence="3 9" id="KW-0597">Phosphoprotein</keyword>
<dbReference type="InterPro" id="IPR013656">
    <property type="entry name" value="PAS_4"/>
</dbReference>
<dbReference type="Gene3D" id="3.30.565.10">
    <property type="entry name" value="Histidine kinase-like ATPase, C-terminal domain"/>
    <property type="match status" value="1"/>
</dbReference>
<dbReference type="SMART" id="SM00091">
    <property type="entry name" value="PAS"/>
    <property type="match status" value="4"/>
</dbReference>
<sequence>MDRQHFFQELKQMDIPGLETALRSSQAFVHTLMDSINIGICHVDTQGQILSLNLEGARILHRTETSCLGQSFHAHAECLHIDLVTQEEHCPITRSITTGKSIWRPQLLIRRPSGETRWVEFQATPLTNPRHSGALIIFRDLSQELRQHEAHQHLASMPEESPNPIVEVDAQGHLAYANPAMIRLLDTYGFREDGVPMVLPATLTQLALGCLKTATPVRGLTVIVEHDHFDWTFSPLQEKSLVRGYGLDITHHVRVNQTMSELHSQFSSLVDSAHEGIISADLHGTIVSWNPAAESIFGYQPDEVLGHSIVTLLEEGYRDMYRKGLGDISYGRSSTFPLQQPLELTGLRKSGESFPLEISSTSWKVGMDTHYGFILRDISDRKRLEHALIAEKDHLVTTLQSVAEGIVTTDREGRISFLNPLAEQITEWTTQEALHRPFQEIFRLTGDSQKNDEESSLQFSSRTLVLSELDAPHQLLTKHGRQRKITLREGPIRDHSGHLLGTVIVFRDITDQSRHQEEQQRISKLNSLGVLAGGLAHDFNNILTTILGNVFVAKLRMVSNDPLTQNLEQAEQACLRAKELTQQLLTFAKGGAPIKTSIALGDLLRKSTIFALSGSSISCHFDIPDDLWPLDADPAQIRQVFQNITLNARQAMPHGGHLSVKVENIGLKDPSALPSSSLIPGNYVQISFEDQGNGIEARQLPNIFDPYYTTKPGASGLGLAAAHSIIQQHHGHISVKSKVGVGTTFTVYIPSTYVTPENEAQHIPAIPRKCRGRILVMDDEHSIRRMVEDALTQFGYDVVSVPDGQTAIDLFSKALADGMKFEVVILDLTIPGAMGGVKAIQHLRNLDPHIKAIVTSGYSDDPIMCHFQDHGFQGILIKPYKIFDLAKTLESMFSPN</sequence>
<dbReference type="PRINTS" id="PR00344">
    <property type="entry name" value="BCTRLSENSOR"/>
</dbReference>
<accession>A0AA96GJ75</accession>
<dbReference type="SMART" id="SM00388">
    <property type="entry name" value="HisKA"/>
    <property type="match status" value="1"/>
</dbReference>
<dbReference type="InterPro" id="IPR001789">
    <property type="entry name" value="Sig_transdc_resp-reg_receiver"/>
</dbReference>
<name>A0AA96GJ75_9BACT</name>
<dbReference type="EC" id="2.7.13.3" evidence="2"/>
<dbReference type="Pfam" id="PF08448">
    <property type="entry name" value="PAS_4"/>
    <property type="match status" value="1"/>
</dbReference>
<evidence type="ECO:0000259" key="12">
    <source>
        <dbReference type="PROSITE" id="PS50112"/>
    </source>
</evidence>
<feature type="domain" description="Response regulatory" evidence="11">
    <location>
        <begin position="773"/>
        <end position="893"/>
    </location>
</feature>
<feature type="domain" description="PAC" evidence="13">
    <location>
        <begin position="469"/>
        <end position="521"/>
    </location>
</feature>
<dbReference type="Pfam" id="PF00072">
    <property type="entry name" value="Response_reg"/>
    <property type="match status" value="1"/>
</dbReference>
<dbReference type="Pfam" id="PF00989">
    <property type="entry name" value="PAS"/>
    <property type="match status" value="1"/>
</dbReference>
<dbReference type="PROSITE" id="PS50113">
    <property type="entry name" value="PAC"/>
    <property type="match status" value="1"/>
</dbReference>
<feature type="domain" description="PAS" evidence="12">
    <location>
        <begin position="391"/>
        <end position="436"/>
    </location>
</feature>
<gene>
    <name evidence="14" type="ORF">PQG83_19755</name>
</gene>
<proteinExistence type="predicted"/>
<reference evidence="14 15" key="1">
    <citation type="submission" date="2023-01" db="EMBL/GenBank/DDBJ databases">
        <title>Cultivation and genomic characterization of new, ubiquitous marine nitrite-oxidizing bacteria from the Nitrospirales.</title>
        <authorList>
            <person name="Mueller A.J."/>
            <person name="Daebeler A."/>
            <person name="Herbold C.W."/>
            <person name="Kirkegaard R.H."/>
            <person name="Daims H."/>
        </authorList>
    </citation>
    <scope>NUCLEOTIDE SEQUENCE [LARGE SCALE GENOMIC DNA]</scope>
    <source>
        <strain evidence="14 15">DK</strain>
    </source>
</reference>
<dbReference type="SMART" id="SM00448">
    <property type="entry name" value="REC"/>
    <property type="match status" value="1"/>
</dbReference>
<dbReference type="InterPro" id="IPR011006">
    <property type="entry name" value="CheY-like_superfamily"/>
</dbReference>
<dbReference type="CDD" id="cd00130">
    <property type="entry name" value="PAS"/>
    <property type="match status" value="3"/>
</dbReference>
<keyword evidence="6" id="KW-0418">Kinase</keyword>
<evidence type="ECO:0000256" key="7">
    <source>
        <dbReference type="ARBA" id="ARBA00022840"/>
    </source>
</evidence>
<dbReference type="SUPFAM" id="SSF52172">
    <property type="entry name" value="CheY-like"/>
    <property type="match status" value="1"/>
</dbReference>
<dbReference type="Pfam" id="PF02518">
    <property type="entry name" value="HATPase_c"/>
    <property type="match status" value="1"/>
</dbReference>
<dbReference type="SMART" id="SM00387">
    <property type="entry name" value="HATPase_c"/>
    <property type="match status" value="1"/>
</dbReference>
<keyword evidence="4" id="KW-0808">Transferase</keyword>
<dbReference type="InterPro" id="IPR005467">
    <property type="entry name" value="His_kinase_dom"/>
</dbReference>
<evidence type="ECO:0000256" key="6">
    <source>
        <dbReference type="ARBA" id="ARBA00022777"/>
    </source>
</evidence>
<dbReference type="GO" id="GO:0005524">
    <property type="term" value="F:ATP binding"/>
    <property type="evidence" value="ECO:0007669"/>
    <property type="project" value="UniProtKB-KW"/>
</dbReference>
<evidence type="ECO:0000259" key="13">
    <source>
        <dbReference type="PROSITE" id="PS50113"/>
    </source>
</evidence>
<dbReference type="Pfam" id="PF13426">
    <property type="entry name" value="PAS_9"/>
    <property type="match status" value="1"/>
</dbReference>
<dbReference type="CDD" id="cd00082">
    <property type="entry name" value="HisKA"/>
    <property type="match status" value="1"/>
</dbReference>
<keyword evidence="15" id="KW-1185">Reference proteome</keyword>
<dbReference type="SUPFAM" id="SSF55874">
    <property type="entry name" value="ATPase domain of HSP90 chaperone/DNA topoisomerase II/histidine kinase"/>
    <property type="match status" value="1"/>
</dbReference>
<keyword evidence="5" id="KW-0547">Nucleotide-binding</keyword>
<dbReference type="InterPro" id="IPR001610">
    <property type="entry name" value="PAC"/>
</dbReference>
<dbReference type="SMART" id="SM00086">
    <property type="entry name" value="PAC"/>
    <property type="match status" value="3"/>
</dbReference>
<dbReference type="InterPro" id="IPR004358">
    <property type="entry name" value="Sig_transdc_His_kin-like_C"/>
</dbReference>
<evidence type="ECO:0000313" key="14">
    <source>
        <dbReference type="EMBL" id="WNM61952.1"/>
    </source>
</evidence>
<dbReference type="RefSeq" id="WP_312744724.1">
    <property type="nucleotide sequence ID" value="NZ_CP116968.1"/>
</dbReference>
<dbReference type="InterPro" id="IPR013767">
    <property type="entry name" value="PAS_fold"/>
</dbReference>
<dbReference type="Gene3D" id="3.40.50.2300">
    <property type="match status" value="1"/>
</dbReference>
<dbReference type="Gene3D" id="3.30.450.20">
    <property type="entry name" value="PAS domain"/>
    <property type="match status" value="3"/>
</dbReference>
<dbReference type="InterPro" id="IPR003594">
    <property type="entry name" value="HATPase_dom"/>
</dbReference>
<organism evidence="14 15">
    <name type="scientific">Candidatus Nitrospira neomarina</name>
    <dbReference type="NCBI Taxonomy" id="3020899"/>
    <lineage>
        <taxon>Bacteria</taxon>
        <taxon>Pseudomonadati</taxon>
        <taxon>Nitrospirota</taxon>
        <taxon>Nitrospiria</taxon>
        <taxon>Nitrospirales</taxon>
        <taxon>Nitrospiraceae</taxon>
        <taxon>Nitrospira</taxon>
    </lineage>
</organism>